<feature type="compositionally biased region" description="Polar residues" evidence="1">
    <location>
        <begin position="13"/>
        <end position="31"/>
    </location>
</feature>
<evidence type="ECO:0000256" key="1">
    <source>
        <dbReference type="SAM" id="MobiDB-lite"/>
    </source>
</evidence>
<keyword evidence="3" id="KW-1185">Reference proteome</keyword>
<organism evidence="2 3">
    <name type="scientific">Linum trigynum</name>
    <dbReference type="NCBI Taxonomy" id="586398"/>
    <lineage>
        <taxon>Eukaryota</taxon>
        <taxon>Viridiplantae</taxon>
        <taxon>Streptophyta</taxon>
        <taxon>Embryophyta</taxon>
        <taxon>Tracheophyta</taxon>
        <taxon>Spermatophyta</taxon>
        <taxon>Magnoliopsida</taxon>
        <taxon>eudicotyledons</taxon>
        <taxon>Gunneridae</taxon>
        <taxon>Pentapetalae</taxon>
        <taxon>rosids</taxon>
        <taxon>fabids</taxon>
        <taxon>Malpighiales</taxon>
        <taxon>Linaceae</taxon>
        <taxon>Linum</taxon>
    </lineage>
</organism>
<dbReference type="AlphaFoldDB" id="A0AAV2FC10"/>
<reference evidence="2 3" key="1">
    <citation type="submission" date="2024-04" db="EMBL/GenBank/DDBJ databases">
        <authorList>
            <person name="Fracassetti M."/>
        </authorList>
    </citation>
    <scope>NUCLEOTIDE SEQUENCE [LARGE SCALE GENOMIC DNA]</scope>
</reference>
<dbReference type="SUPFAM" id="SSF52096">
    <property type="entry name" value="ClpP/crotonase"/>
    <property type="match status" value="1"/>
</dbReference>
<evidence type="ECO:0000313" key="2">
    <source>
        <dbReference type="EMBL" id="CAL1395507.1"/>
    </source>
</evidence>
<accession>A0AAV2FC10</accession>
<feature type="region of interest" description="Disordered" evidence="1">
    <location>
        <begin position="12"/>
        <end position="47"/>
    </location>
</feature>
<gene>
    <name evidence="2" type="ORF">LTRI10_LOCUS35936</name>
</gene>
<evidence type="ECO:0000313" key="3">
    <source>
        <dbReference type="Proteomes" id="UP001497516"/>
    </source>
</evidence>
<sequence length="123" mass="13206">MNPCPAAPLITAFSKNSATPESGPLSSSQQLQRRRHPEFIAAQPGDNDDHRLSTTIIATVLSSLRQAKSKATRGSILFTSSQGRFFSNGFDLGCSRSELVSLPMLTVTVVQGHAVADRRGFCT</sequence>
<protein>
    <submittedName>
        <fullName evidence="2">Uncharacterized protein</fullName>
    </submittedName>
</protein>
<dbReference type="InterPro" id="IPR029045">
    <property type="entry name" value="ClpP/crotonase-like_dom_sf"/>
</dbReference>
<name>A0AAV2FC10_9ROSI</name>
<dbReference type="EMBL" id="OZ034819">
    <property type="protein sequence ID" value="CAL1395507.1"/>
    <property type="molecule type" value="Genomic_DNA"/>
</dbReference>
<proteinExistence type="predicted"/>
<dbReference type="Proteomes" id="UP001497516">
    <property type="component" value="Chromosome 6"/>
</dbReference>